<feature type="compositionally biased region" description="Pro residues" evidence="1">
    <location>
        <begin position="985"/>
        <end position="996"/>
    </location>
</feature>
<gene>
    <name evidence="2" type="ORF">QBC33DRAFT_92489</name>
</gene>
<feature type="compositionally biased region" description="Polar residues" evidence="1">
    <location>
        <begin position="920"/>
        <end position="933"/>
    </location>
</feature>
<dbReference type="EMBL" id="MU839010">
    <property type="protein sequence ID" value="KAK1766893.1"/>
    <property type="molecule type" value="Genomic_DNA"/>
</dbReference>
<feature type="compositionally biased region" description="Polar residues" evidence="1">
    <location>
        <begin position="28"/>
        <end position="49"/>
    </location>
</feature>
<feature type="compositionally biased region" description="Polar residues" evidence="1">
    <location>
        <begin position="1256"/>
        <end position="1265"/>
    </location>
</feature>
<feature type="compositionally biased region" description="Polar residues" evidence="1">
    <location>
        <begin position="68"/>
        <end position="78"/>
    </location>
</feature>
<accession>A0AAJ0C0M7</accession>
<evidence type="ECO:0000313" key="3">
    <source>
        <dbReference type="Proteomes" id="UP001244011"/>
    </source>
</evidence>
<sequence length="1265" mass="133918">MMATESPQDRSNEATVTSDSSPVLKIDSASQDVSSNQPQLNSDAGSTPTDEIGNKQISDIVDDLVNSAEVSISGGSDTEASRSRLKDDEKGHARTSSTVKKPTSFKSVSVNKTFLASKGAPSTGPSKPSDKPATGAGLSAAQGTASTATPRPRLVAKSGSGLIAKTSANANGGKSAPAPDPNAVWNKNRPVPPPEPKKFTDEELKKYGIHMATRLHPDDGKGQSNWADIDDDDDDWAPETISWKDGTKIALPHVEEHATPQAPSLPQQPPAKDTGGFEKPQSPAPLPATAAVPSVSPSVRPSVLGSGKGLILKGAAEKPTLVAKPPAPPTPVKSPWAPIPRVDKAAPVIDPHLTQPGAKYAGKDGLGSKSMTPPPPKEIAADDFNRATWRDSHGAGNRELFNSQSGRYEPVMDRRTSIRSDQHSRQPALLQRGSQPEHQGPAEPSAAFQTSRVSEQHGPYGRRRGSSNVSGGSGSLLRLKGHDQPLPPPEVLSARRESFTAVSDSPVSPRNFSPSGLQGGPRHPTNQIWPPHVSPAAIHSVPHQPPLAVENKAVPAVTDQDIEEQKRLMHERRELAKQRRLEEEAREEAARKERIRLKLEAMGPAPESRSARMAASKDEPSPATQKQPGQASASSDDQTQLETPSLIVNPDGKLETSTNGVPPQGQPQAGGPRDTAENRGQPQGTTHVHPWPNTTPQADRYPSWGPQSSVKNLWASPSNDRSLGNGTFISDLGRVAEHAQIPPVPGKSGPGPIAPPTANRGALKPQTKPSSAPLATRQPPIGPPVQNPRQEAEGKPRGLVQSAWAASVRESDAALENELQARRDEDLRKLEAEGRSVIDAQPIIKDTWRPTKLSEDGRRIPDGPKQTQTFQHSRGVAWGTSAESATAPAQKPASDTSQAPGSNRRPQGGIVPSDAPSGPILSTGSGTTPQQGRGSRFFPSRDVRQELGAGSDGQRQNSPSPPPPDMDGHPAFDGDVARPHVSLPRPQPVVRLPPAPDAAAGPSTSKHAPSFGWAAPAPYREHETGQPISPSTPNAPRGPLHNGENNWQARIDSLLGGRKGPPPTKSLPVDSASRNSLEHHRPQSAATISLPTPNANTLASEGDGLPTSKCMAEECFEEQEMGSLPPIRLPKKVPDTAWQPYPAPKPLPKKFGTTILSIEPLTFPSDMSGGGTVLRVFLPGMSETRNITVPFSRTRSNPRRAVRGSGGRHSSQPNRAGKAREASSAYPNDQGASSSSAPAPRGGGRGGGYRGRDNWSRNSSNPIQT</sequence>
<feature type="compositionally biased region" description="Polar residues" evidence="1">
    <location>
        <begin position="1084"/>
        <end position="1095"/>
    </location>
</feature>
<dbReference type="AlphaFoldDB" id="A0AAJ0C0M7"/>
<feature type="compositionally biased region" description="Basic and acidic residues" evidence="1">
    <location>
        <begin position="410"/>
        <end position="424"/>
    </location>
</feature>
<dbReference type="GeneID" id="85316376"/>
<feature type="compositionally biased region" description="Polar residues" evidence="1">
    <location>
        <begin position="622"/>
        <end position="643"/>
    </location>
</feature>
<comment type="caution">
    <text evidence="2">The sequence shown here is derived from an EMBL/GenBank/DDBJ whole genome shotgun (WGS) entry which is preliminary data.</text>
</comment>
<feature type="compositionally biased region" description="Polar residues" evidence="1">
    <location>
        <begin position="705"/>
        <end position="728"/>
    </location>
</feature>
<feature type="compositionally biased region" description="Low complexity" evidence="1">
    <location>
        <begin position="1231"/>
        <end position="1240"/>
    </location>
</feature>
<feature type="region of interest" description="Disordered" evidence="1">
    <location>
        <begin position="1187"/>
        <end position="1265"/>
    </location>
</feature>
<feature type="compositionally biased region" description="Acidic residues" evidence="1">
    <location>
        <begin position="228"/>
        <end position="237"/>
    </location>
</feature>
<reference evidence="2" key="1">
    <citation type="submission" date="2023-06" db="EMBL/GenBank/DDBJ databases">
        <title>Genome-scale phylogeny and comparative genomics of the fungal order Sordariales.</title>
        <authorList>
            <consortium name="Lawrence Berkeley National Laboratory"/>
            <person name="Hensen N."/>
            <person name="Bonometti L."/>
            <person name="Westerberg I."/>
            <person name="Brannstrom I.O."/>
            <person name="Guillou S."/>
            <person name="Cros-Aarteil S."/>
            <person name="Calhoun S."/>
            <person name="Haridas S."/>
            <person name="Kuo A."/>
            <person name="Mondo S."/>
            <person name="Pangilinan J."/>
            <person name="Riley R."/>
            <person name="Labutti K."/>
            <person name="Andreopoulos B."/>
            <person name="Lipzen A."/>
            <person name="Chen C."/>
            <person name="Yanf M."/>
            <person name="Daum C."/>
            <person name="Ng V."/>
            <person name="Clum A."/>
            <person name="Steindorff A."/>
            <person name="Ohm R."/>
            <person name="Martin F."/>
            <person name="Silar P."/>
            <person name="Natvig D."/>
            <person name="Lalanne C."/>
            <person name="Gautier V."/>
            <person name="Ament-Velasquez S.L."/>
            <person name="Kruys A."/>
            <person name="Hutchinson M.I."/>
            <person name="Powell A.J."/>
            <person name="Barry K."/>
            <person name="Miller A.N."/>
            <person name="Grigoriev I.V."/>
            <person name="Debuchy R."/>
            <person name="Gladieux P."/>
            <person name="Thoren M.H."/>
            <person name="Johannesson H."/>
        </authorList>
    </citation>
    <scope>NUCLEOTIDE SEQUENCE</scope>
    <source>
        <strain evidence="2">8032-3</strain>
    </source>
</reference>
<proteinExistence type="predicted"/>
<feature type="compositionally biased region" description="Basic and acidic residues" evidence="1">
    <location>
        <begin position="195"/>
        <end position="206"/>
    </location>
</feature>
<feature type="compositionally biased region" description="Polar residues" evidence="1">
    <location>
        <begin position="500"/>
        <end position="516"/>
    </location>
</feature>
<feature type="compositionally biased region" description="Low complexity" evidence="1">
    <location>
        <begin position="287"/>
        <end position="305"/>
    </location>
</feature>
<feature type="compositionally biased region" description="Basic and acidic residues" evidence="1">
    <location>
        <begin position="79"/>
        <end position="92"/>
    </location>
</feature>
<feature type="compositionally biased region" description="Basic and acidic residues" evidence="1">
    <location>
        <begin position="563"/>
        <end position="599"/>
    </location>
</feature>
<feature type="region of interest" description="Disordered" evidence="1">
    <location>
        <begin position="832"/>
        <end position="1095"/>
    </location>
</feature>
<organism evidence="2 3">
    <name type="scientific">Phialemonium atrogriseum</name>
    <dbReference type="NCBI Taxonomy" id="1093897"/>
    <lineage>
        <taxon>Eukaryota</taxon>
        <taxon>Fungi</taxon>
        <taxon>Dikarya</taxon>
        <taxon>Ascomycota</taxon>
        <taxon>Pezizomycotina</taxon>
        <taxon>Sordariomycetes</taxon>
        <taxon>Sordariomycetidae</taxon>
        <taxon>Cephalothecales</taxon>
        <taxon>Cephalothecaceae</taxon>
        <taxon>Phialemonium</taxon>
    </lineage>
</organism>
<name>A0AAJ0C0M7_9PEZI</name>
<feature type="region of interest" description="Disordered" evidence="1">
    <location>
        <begin position="1"/>
        <end position="306"/>
    </location>
</feature>
<feature type="compositionally biased region" description="Low complexity" evidence="1">
    <location>
        <begin position="466"/>
        <end position="478"/>
    </location>
</feature>
<evidence type="ECO:0000313" key="2">
    <source>
        <dbReference type="EMBL" id="KAK1766893.1"/>
    </source>
</evidence>
<feature type="compositionally biased region" description="Basic and acidic residues" evidence="1">
    <location>
        <begin position="966"/>
        <end position="978"/>
    </location>
</feature>
<keyword evidence="3" id="KW-1185">Reference proteome</keyword>
<feature type="region of interest" description="Disordered" evidence="1">
    <location>
        <begin position="318"/>
        <end position="803"/>
    </location>
</feature>
<feature type="compositionally biased region" description="Polar residues" evidence="1">
    <location>
        <begin position="893"/>
        <end position="905"/>
    </location>
</feature>
<feature type="compositionally biased region" description="Basic and acidic residues" evidence="1">
    <location>
        <begin position="846"/>
        <end position="862"/>
    </location>
</feature>
<feature type="compositionally biased region" description="Polar residues" evidence="1">
    <location>
        <begin position="94"/>
        <end position="114"/>
    </location>
</feature>
<feature type="compositionally biased region" description="Basic and acidic residues" evidence="1">
    <location>
        <begin position="379"/>
        <end position="393"/>
    </location>
</feature>
<evidence type="ECO:0000256" key="1">
    <source>
        <dbReference type="SAM" id="MobiDB-lite"/>
    </source>
</evidence>
<feature type="compositionally biased region" description="Low complexity" evidence="1">
    <location>
        <begin position="660"/>
        <end position="672"/>
    </location>
</feature>
<protein>
    <submittedName>
        <fullName evidence="2">Uncharacterized protein</fullName>
    </submittedName>
</protein>
<dbReference type="Proteomes" id="UP001244011">
    <property type="component" value="Unassembled WGS sequence"/>
</dbReference>
<dbReference type="RefSeq" id="XP_060283106.1">
    <property type="nucleotide sequence ID" value="XM_060433189.1"/>
</dbReference>
<feature type="compositionally biased region" description="Polar residues" evidence="1">
    <location>
        <begin position="678"/>
        <end position="697"/>
    </location>
</feature>